<feature type="signal peptide" evidence="1">
    <location>
        <begin position="1"/>
        <end position="29"/>
    </location>
</feature>
<comment type="caution">
    <text evidence="2">The sequence shown here is derived from an EMBL/GenBank/DDBJ whole genome shotgun (WGS) entry which is preliminary data.</text>
</comment>
<evidence type="ECO:0000313" key="2">
    <source>
        <dbReference type="EMBL" id="EXL06001.1"/>
    </source>
</evidence>
<keyword evidence="5" id="KW-1185">Reference proteome</keyword>
<keyword evidence="1" id="KW-0732">Signal</keyword>
<dbReference type="RefSeq" id="WP_035027319.1">
    <property type="nucleotide sequence ID" value="NZ_KK073890.1"/>
</dbReference>
<feature type="chain" id="PRO_5044537408" description="DUF1223 domain-containing protein" evidence="1">
    <location>
        <begin position="30"/>
        <end position="262"/>
    </location>
</feature>
<dbReference type="SUPFAM" id="SSF52833">
    <property type="entry name" value="Thioredoxin-like"/>
    <property type="match status" value="1"/>
</dbReference>
<accession>A0A011UIJ5</accession>
<organism evidence="2 4">
    <name type="scientific">Aquamicrobium defluvii</name>
    <dbReference type="NCBI Taxonomy" id="69279"/>
    <lineage>
        <taxon>Bacteria</taxon>
        <taxon>Pseudomonadati</taxon>
        <taxon>Pseudomonadota</taxon>
        <taxon>Alphaproteobacteria</taxon>
        <taxon>Hyphomicrobiales</taxon>
        <taxon>Phyllobacteriaceae</taxon>
        <taxon>Aquamicrobium</taxon>
    </lineage>
</organism>
<dbReference type="Proteomes" id="UP000019849">
    <property type="component" value="Unassembled WGS sequence"/>
</dbReference>
<dbReference type="EMBL" id="JENY01000017">
    <property type="protein sequence ID" value="EXL06001.1"/>
    <property type="molecule type" value="Genomic_DNA"/>
</dbReference>
<name>A0A011UIJ5_9HYPH</name>
<dbReference type="AlphaFoldDB" id="A0A011UIJ5"/>
<gene>
    <name evidence="2" type="ORF">BG36_06695</name>
    <name evidence="3" type="ORF">DES43_12240</name>
</gene>
<evidence type="ECO:0000256" key="1">
    <source>
        <dbReference type="SAM" id="SignalP"/>
    </source>
</evidence>
<evidence type="ECO:0000313" key="4">
    <source>
        <dbReference type="Proteomes" id="UP000019849"/>
    </source>
</evidence>
<dbReference type="HOGENOM" id="CLU_065609_0_0_5"/>
<dbReference type="PATRIC" id="fig|69279.3.peg.2726"/>
<reference evidence="3 5" key="2">
    <citation type="submission" date="2019-03" db="EMBL/GenBank/DDBJ databases">
        <title>Genomic Encyclopedia of Type Strains, Phase IV (KMG-IV): sequencing the most valuable type-strain genomes for metagenomic binning, comparative biology and taxonomic classification.</title>
        <authorList>
            <person name="Goeker M."/>
        </authorList>
    </citation>
    <scope>NUCLEOTIDE SEQUENCE [LARGE SCALE GENOMIC DNA]</scope>
    <source>
        <strain evidence="3 5">DSM 11603</strain>
    </source>
</reference>
<protein>
    <recommendedName>
        <fullName evidence="6">DUF1223 domain-containing protein</fullName>
    </recommendedName>
</protein>
<evidence type="ECO:0000313" key="5">
    <source>
        <dbReference type="Proteomes" id="UP000294958"/>
    </source>
</evidence>
<reference evidence="2 4" key="1">
    <citation type="submission" date="2014-02" db="EMBL/GenBank/DDBJ databases">
        <title>Aquamicrobium defluvii Genome sequencing.</title>
        <authorList>
            <person name="Wang X."/>
        </authorList>
    </citation>
    <scope>NUCLEOTIDE SEQUENCE [LARGE SCALE GENOMIC DNA]</scope>
    <source>
        <strain evidence="2 4">W13Z1</strain>
    </source>
</reference>
<dbReference type="PANTHER" id="PTHR36057">
    <property type="match status" value="1"/>
</dbReference>
<dbReference type="Pfam" id="PF06764">
    <property type="entry name" value="DUF1223"/>
    <property type="match status" value="1"/>
</dbReference>
<dbReference type="Proteomes" id="UP000294958">
    <property type="component" value="Unassembled WGS sequence"/>
</dbReference>
<proteinExistence type="predicted"/>
<sequence>MPIGTSLRLSLVALALALALSLVCGRAVAAEAWLSVETPAGVVELFTSQGCNSCPPADRFFAELAGRDDIVALAYHVDYWDYLGWHDTLSSKDNTERQYAYMRAFGGRSIYTPQAVINGRAHVNGANRAAVTGALSMLKSSGNGMLVPIQVAREGDGVIIETGDADPGVDLPDSAHVILAYFEPPQTVEIGRGRNRGRQMTYWNAVSSIQTAGMWHGKAQRYELPASEVMKKGGCAVLLQSVARDGLPGPIIGAAFVNRTKP</sequence>
<dbReference type="InterPro" id="IPR010634">
    <property type="entry name" value="DUF1223"/>
</dbReference>
<dbReference type="InterPro" id="IPR036249">
    <property type="entry name" value="Thioredoxin-like_sf"/>
</dbReference>
<dbReference type="eggNOG" id="COG5429">
    <property type="taxonomic scope" value="Bacteria"/>
</dbReference>
<dbReference type="OrthoDB" id="9808254at2"/>
<evidence type="ECO:0008006" key="6">
    <source>
        <dbReference type="Google" id="ProtNLM"/>
    </source>
</evidence>
<dbReference type="STRING" id="69279.BG36_06695"/>
<dbReference type="EMBL" id="SNZF01000022">
    <property type="protein sequence ID" value="TDR33447.1"/>
    <property type="molecule type" value="Genomic_DNA"/>
</dbReference>
<evidence type="ECO:0000313" key="3">
    <source>
        <dbReference type="EMBL" id="TDR33447.1"/>
    </source>
</evidence>
<dbReference type="PANTHER" id="PTHR36057:SF1">
    <property type="entry name" value="LIPOPROTEIN LIPID ATTACHMENT SITE-LIKE PROTEIN, PUTATIVE (DUF1223)-RELATED"/>
    <property type="match status" value="1"/>
</dbReference>